<dbReference type="RefSeq" id="WP_318797869.1">
    <property type="nucleotide sequence ID" value="NZ_JARUJP010000008.1"/>
</dbReference>
<dbReference type="SUPFAM" id="SSF46689">
    <property type="entry name" value="Homeodomain-like"/>
    <property type="match status" value="1"/>
</dbReference>
<keyword evidence="7" id="KW-1185">Reference proteome</keyword>
<gene>
    <name evidence="6" type="ORF">P8V03_08560</name>
</gene>
<dbReference type="InterPro" id="IPR020449">
    <property type="entry name" value="Tscrpt_reg_AraC-type_HTH"/>
</dbReference>
<evidence type="ECO:0000313" key="7">
    <source>
        <dbReference type="Proteomes" id="UP001281656"/>
    </source>
</evidence>
<dbReference type="PRINTS" id="PR00032">
    <property type="entry name" value="HTHARAC"/>
</dbReference>
<reference evidence="6 7" key="1">
    <citation type="submission" date="2023-04" db="EMBL/GenBank/DDBJ databases">
        <title>Clostridium tannerae sp. nov., isolated from the fecal material of an alpaca.</title>
        <authorList>
            <person name="Miller S."/>
            <person name="Hendry M."/>
            <person name="King J."/>
            <person name="Sankaranarayanan K."/>
            <person name="Lawson P.A."/>
        </authorList>
    </citation>
    <scope>NUCLEOTIDE SEQUENCE [LARGE SCALE GENOMIC DNA]</scope>
    <source>
        <strain evidence="6 7">A1-XYC3</strain>
    </source>
</reference>
<keyword evidence="4" id="KW-1133">Transmembrane helix</keyword>
<dbReference type="Proteomes" id="UP001281656">
    <property type="component" value="Unassembled WGS sequence"/>
</dbReference>
<feature type="transmembrane region" description="Helical" evidence="4">
    <location>
        <begin position="306"/>
        <end position="325"/>
    </location>
</feature>
<evidence type="ECO:0000256" key="3">
    <source>
        <dbReference type="ARBA" id="ARBA00023163"/>
    </source>
</evidence>
<dbReference type="Gene3D" id="1.10.10.60">
    <property type="entry name" value="Homeodomain-like"/>
    <property type="match status" value="2"/>
</dbReference>
<dbReference type="PANTHER" id="PTHR43280:SF34">
    <property type="entry name" value="ARAC-FAMILY TRANSCRIPTIONAL REGULATOR"/>
    <property type="match status" value="1"/>
</dbReference>
<dbReference type="PANTHER" id="PTHR43280">
    <property type="entry name" value="ARAC-FAMILY TRANSCRIPTIONAL REGULATOR"/>
    <property type="match status" value="1"/>
</dbReference>
<evidence type="ECO:0000256" key="4">
    <source>
        <dbReference type="SAM" id="Phobius"/>
    </source>
</evidence>
<protein>
    <submittedName>
        <fullName evidence="6">AraC family transcriptional regulator</fullName>
    </submittedName>
</protein>
<keyword evidence="2" id="KW-0238">DNA-binding</keyword>
<dbReference type="Gene3D" id="3.30.450.20">
    <property type="entry name" value="PAS domain"/>
    <property type="match status" value="1"/>
</dbReference>
<evidence type="ECO:0000259" key="5">
    <source>
        <dbReference type="PROSITE" id="PS01124"/>
    </source>
</evidence>
<dbReference type="Pfam" id="PF12833">
    <property type="entry name" value="HTH_18"/>
    <property type="match status" value="1"/>
</dbReference>
<feature type="domain" description="HTH araC/xylS-type" evidence="5">
    <location>
        <begin position="676"/>
        <end position="775"/>
    </location>
</feature>
<organism evidence="6 7">
    <name type="scientific">Clostridium tanneri</name>
    <dbReference type="NCBI Taxonomy" id="3037988"/>
    <lineage>
        <taxon>Bacteria</taxon>
        <taxon>Bacillati</taxon>
        <taxon>Bacillota</taxon>
        <taxon>Clostridia</taxon>
        <taxon>Eubacteriales</taxon>
        <taxon>Clostridiaceae</taxon>
        <taxon>Clostridium</taxon>
    </lineage>
</organism>
<keyword evidence="3" id="KW-0804">Transcription</keyword>
<evidence type="ECO:0000313" key="6">
    <source>
        <dbReference type="EMBL" id="MDW8801207.1"/>
    </source>
</evidence>
<keyword evidence="4" id="KW-0812">Transmembrane</keyword>
<accession>A0ABU4JSX1</accession>
<proteinExistence type="predicted"/>
<feature type="transmembrane region" description="Helical" evidence="4">
    <location>
        <begin position="20"/>
        <end position="39"/>
    </location>
</feature>
<keyword evidence="1" id="KW-0805">Transcription regulation</keyword>
<dbReference type="InterPro" id="IPR009057">
    <property type="entry name" value="Homeodomain-like_sf"/>
</dbReference>
<dbReference type="InterPro" id="IPR001611">
    <property type="entry name" value="Leu-rich_rpt"/>
</dbReference>
<dbReference type="InterPro" id="IPR018060">
    <property type="entry name" value="HTH_AraC"/>
</dbReference>
<evidence type="ECO:0000256" key="1">
    <source>
        <dbReference type="ARBA" id="ARBA00023015"/>
    </source>
</evidence>
<dbReference type="PROSITE" id="PS51450">
    <property type="entry name" value="LRR"/>
    <property type="match status" value="1"/>
</dbReference>
<dbReference type="EMBL" id="JARUJP010000008">
    <property type="protein sequence ID" value="MDW8801207.1"/>
    <property type="molecule type" value="Genomic_DNA"/>
</dbReference>
<dbReference type="PROSITE" id="PS01124">
    <property type="entry name" value="HTH_ARAC_FAMILY_2"/>
    <property type="match status" value="1"/>
</dbReference>
<dbReference type="SMART" id="SM00342">
    <property type="entry name" value="HTH_ARAC"/>
    <property type="match status" value="1"/>
</dbReference>
<comment type="caution">
    <text evidence="6">The sequence shown here is derived from an EMBL/GenBank/DDBJ whole genome shotgun (WGS) entry which is preliminary data.</text>
</comment>
<name>A0ABU4JSX1_9CLOT</name>
<keyword evidence="4" id="KW-0472">Membrane</keyword>
<evidence type="ECO:0000256" key="2">
    <source>
        <dbReference type="ARBA" id="ARBA00023125"/>
    </source>
</evidence>
<sequence length="780" mass="89304">MKGFLINKKINLKSTFIKLILSYIILTSLILSITTTVLYNSYKNQLIENSIGSSEKTLNQAIYYTDYILNWSKLFLYQLYLNEDIYSLMYYGKNNYYSSNENSKILQLNFPLPSIHSVYVYNNNSGKVYSSISETVDINNFYDKGLLPLISDSSDGFSTGLTPRKVSFLSKDNLKYDRNILSITFSNTKNSKNNLPDGAIILNLSVDEIEKYFKTISKDKCDIFAIDNTGNIIFHSNSSMFLKNVSSLEYVKTILNEHNSKGSFLSDINGEPCVISYNSSDKLGLKLIAVAPYHTLLGSMEEMNHLMLIIFISLLFIGIIVSYFISKKIYSPIGRIVKDVENKIIKHNLIGEIQSNEFDFLSLAIDSVFNENISLKKLSFEDRKFLRNRLIESLLLNNLTNFKDIKERLDELNIKVSEGTNLVILFKIDQISEFYSKYSHEDRKLLRFGICNICQDVSSKAYNSECISIGKKHISLILNTSDRGSLENLDLVENLIKEIQNYVMLFYNISLSAAIGCCADNLYKISTSYEVAMNYLNYTLKFGSGSILNYDKIILNLNSEYQYPDEIENALFSAVKLANIKNMEKELDRILEKISSYSYSNMLLGISQLALHSKKLIDTLYNINNESSNINLKSFLNNLDKLETFTEVKSWFIDLYTSSITQLDEKKSNKKNDIIKNTIAYINENYNNPNLSVDIISDYVNISSSYLRAIFKTTENKSLSTYISELRFNKAKVLLETTSLTVSEISTEVGFSNSNYFYTAFKKKYGISPNQYRNTFKIRG</sequence>